<dbReference type="AlphaFoldDB" id="A0AAE3HGM8"/>
<evidence type="ECO:0000313" key="7">
    <source>
        <dbReference type="EMBL" id="MCR1899000.1"/>
    </source>
</evidence>
<evidence type="ECO:0000256" key="4">
    <source>
        <dbReference type="ARBA" id="ARBA00023284"/>
    </source>
</evidence>
<dbReference type="InterPro" id="IPR036249">
    <property type="entry name" value="Thioredoxin-like_sf"/>
</dbReference>
<dbReference type="NCBIfam" id="NF001808">
    <property type="entry name" value="PRK00522.1"/>
    <property type="match status" value="1"/>
</dbReference>
<evidence type="ECO:0000256" key="3">
    <source>
        <dbReference type="ARBA" id="ARBA00023157"/>
    </source>
</evidence>
<evidence type="ECO:0000259" key="6">
    <source>
        <dbReference type="PROSITE" id="PS51352"/>
    </source>
</evidence>
<keyword evidence="1 5" id="KW-0575">Peroxidase</keyword>
<comment type="catalytic activity">
    <reaction evidence="5">
        <text>a hydroperoxide + [thioredoxin]-dithiol = an alcohol + [thioredoxin]-disulfide + H2O</text>
        <dbReference type="Rhea" id="RHEA:62620"/>
        <dbReference type="Rhea" id="RHEA-COMP:10698"/>
        <dbReference type="Rhea" id="RHEA-COMP:10700"/>
        <dbReference type="ChEBI" id="CHEBI:15377"/>
        <dbReference type="ChEBI" id="CHEBI:29950"/>
        <dbReference type="ChEBI" id="CHEBI:30879"/>
        <dbReference type="ChEBI" id="CHEBI:35924"/>
        <dbReference type="ChEBI" id="CHEBI:50058"/>
        <dbReference type="EC" id="1.11.1.24"/>
    </reaction>
</comment>
<proteinExistence type="inferred from homology"/>
<evidence type="ECO:0000256" key="2">
    <source>
        <dbReference type="ARBA" id="ARBA00022862"/>
    </source>
</evidence>
<evidence type="ECO:0000256" key="5">
    <source>
        <dbReference type="HAMAP-Rule" id="MF_00269"/>
    </source>
</evidence>
<keyword evidence="2 5" id="KW-0049">Antioxidant</keyword>
<dbReference type="PANTHER" id="PTHR43110">
    <property type="entry name" value="THIOL PEROXIDASE"/>
    <property type="match status" value="1"/>
</dbReference>
<comment type="similarity">
    <text evidence="5">Belongs to the peroxiredoxin family. Tpx subfamily.</text>
</comment>
<dbReference type="Pfam" id="PF08534">
    <property type="entry name" value="Redoxin"/>
    <property type="match status" value="1"/>
</dbReference>
<feature type="domain" description="Thioredoxin" evidence="6">
    <location>
        <begin position="22"/>
        <end position="168"/>
    </location>
</feature>
<keyword evidence="4 5" id="KW-0676">Redox-active center</keyword>
<dbReference type="InterPro" id="IPR002065">
    <property type="entry name" value="TPX"/>
</dbReference>
<reference evidence="7" key="1">
    <citation type="submission" date="2022-07" db="EMBL/GenBank/DDBJ databases">
        <title>Enhanced cultured diversity of the mouse gut microbiota enables custom-made synthetic communities.</title>
        <authorList>
            <person name="Afrizal A."/>
        </authorList>
    </citation>
    <scope>NUCLEOTIDE SEQUENCE</scope>
    <source>
        <strain evidence="7">DSM 28593</strain>
    </source>
</reference>
<keyword evidence="8" id="KW-1185">Reference proteome</keyword>
<dbReference type="Gene3D" id="3.40.30.10">
    <property type="entry name" value="Glutaredoxin"/>
    <property type="match status" value="1"/>
</dbReference>
<evidence type="ECO:0000313" key="8">
    <source>
        <dbReference type="Proteomes" id="UP001205748"/>
    </source>
</evidence>
<organism evidence="7 8">
    <name type="scientific">Irregularibacter muris</name>
    <dbReference type="NCBI Taxonomy" id="1796619"/>
    <lineage>
        <taxon>Bacteria</taxon>
        <taxon>Bacillati</taxon>
        <taxon>Bacillota</taxon>
        <taxon>Clostridia</taxon>
        <taxon>Eubacteriales</taxon>
        <taxon>Eubacteriaceae</taxon>
        <taxon>Irregularibacter</taxon>
    </lineage>
</organism>
<accession>A0AAE3HGM8</accession>
<dbReference type="GO" id="GO:0008379">
    <property type="term" value="F:thioredoxin peroxidase activity"/>
    <property type="evidence" value="ECO:0007669"/>
    <property type="project" value="UniProtKB-UniRule"/>
</dbReference>
<keyword evidence="5 7" id="KW-0560">Oxidoreductase</keyword>
<dbReference type="PROSITE" id="PS51352">
    <property type="entry name" value="THIOREDOXIN_2"/>
    <property type="match status" value="1"/>
</dbReference>
<dbReference type="InterPro" id="IPR013740">
    <property type="entry name" value="Redoxin"/>
</dbReference>
<feature type="active site" description="Cysteine sulfenic acid (-SOH) intermediate" evidence="5">
    <location>
        <position position="64"/>
    </location>
</feature>
<name>A0AAE3HGM8_9FIRM</name>
<dbReference type="EMBL" id="JANKAS010000006">
    <property type="protein sequence ID" value="MCR1899000.1"/>
    <property type="molecule type" value="Genomic_DNA"/>
</dbReference>
<dbReference type="InterPro" id="IPR050455">
    <property type="entry name" value="Tpx_Peroxidase_subfamily"/>
</dbReference>
<sequence>MEKRKDIVTMKGNPMTLLGPEIKPGMRAPDFTLVDRDLNEVTLDDGKGKVRIFSVVPSIDTGVCDAQTRRFNEEAAKLKEVEIWTISVDLPFAQKRYCDAQGIDQVKLLSDHKYLSFGENYGFAMEEVRLLARGIVVVDRDNKVRYVEHVKEVSTHPDYERALEEVRKL</sequence>
<dbReference type="EC" id="1.11.1.24" evidence="5"/>
<comment type="subunit">
    <text evidence="5">Homodimer.</text>
</comment>
<keyword evidence="3 5" id="KW-1015">Disulfide bond</keyword>
<protein>
    <recommendedName>
        <fullName evidence="5">Thiol peroxidase</fullName>
        <shortName evidence="5">Tpx</shortName>
        <ecNumber evidence="5">1.11.1.24</ecNumber>
    </recommendedName>
    <alternativeName>
        <fullName evidence="5">Peroxiredoxin tpx</fullName>
        <shortName evidence="5">Prx</shortName>
    </alternativeName>
    <alternativeName>
        <fullName evidence="5">Thioredoxin peroxidase</fullName>
    </alternativeName>
    <alternativeName>
        <fullName evidence="5">Thioredoxin-dependent peroxiredoxin</fullName>
    </alternativeName>
</protein>
<dbReference type="InterPro" id="IPR013766">
    <property type="entry name" value="Thioredoxin_domain"/>
</dbReference>
<comment type="miscellaneous">
    <text evidence="5">The active site is a conserved redox-active cysteine residue, the peroxidatic cysteine (C(P)), which makes the nucleophilic attack on the peroxide substrate. The peroxide oxidizes the C(P)-SH to cysteine sulfenic acid (C(P)-SOH), which then reacts with another cysteine residue, the resolving cysteine (C(R)), to form a disulfide bridge. The disulfide is subsequently reduced by an appropriate electron donor to complete the catalytic cycle. In this atypical 2-Cys peroxiredoxin, C(R) is present in the same subunit to form an intramolecular disulfide. The disulfide is subsequently reduced by thioredoxin.</text>
</comment>
<dbReference type="SUPFAM" id="SSF52833">
    <property type="entry name" value="Thioredoxin-like"/>
    <property type="match status" value="1"/>
</dbReference>
<dbReference type="Proteomes" id="UP001205748">
    <property type="component" value="Unassembled WGS sequence"/>
</dbReference>
<comment type="caution">
    <text evidence="7">The sequence shown here is derived from an EMBL/GenBank/DDBJ whole genome shotgun (WGS) entry which is preliminary data.</text>
</comment>
<dbReference type="CDD" id="cd03014">
    <property type="entry name" value="PRX_Atyp2cys"/>
    <property type="match status" value="1"/>
</dbReference>
<feature type="disulfide bond" description="Redox-active" evidence="5">
    <location>
        <begin position="64"/>
        <end position="98"/>
    </location>
</feature>
<comment type="function">
    <text evidence="5">Thiol-specific peroxidase that catalyzes the reduction of hydrogen peroxide and organic hydroperoxides to water and alcohols, respectively. Plays a role in cell protection against oxidative stress by detoxifying peroxides.</text>
</comment>
<gene>
    <name evidence="5 7" type="primary">tpx</name>
    <name evidence="7" type="ORF">NSA47_08380</name>
</gene>
<evidence type="ECO:0000256" key="1">
    <source>
        <dbReference type="ARBA" id="ARBA00022559"/>
    </source>
</evidence>
<dbReference type="HAMAP" id="MF_00269">
    <property type="entry name" value="Tpx"/>
    <property type="match status" value="1"/>
</dbReference>
<dbReference type="PANTHER" id="PTHR43110:SF1">
    <property type="entry name" value="THIOL PEROXIDASE"/>
    <property type="match status" value="1"/>
</dbReference>
<dbReference type="RefSeq" id="WP_257530890.1">
    <property type="nucleotide sequence ID" value="NZ_JANKAS010000006.1"/>
</dbReference>